<evidence type="ECO:0000313" key="1">
    <source>
        <dbReference type="EMBL" id="MCA9757802.1"/>
    </source>
</evidence>
<dbReference type="SUPFAM" id="SSF48452">
    <property type="entry name" value="TPR-like"/>
    <property type="match status" value="1"/>
</dbReference>
<organism evidence="1 2">
    <name type="scientific">Eiseniibacteriota bacterium</name>
    <dbReference type="NCBI Taxonomy" id="2212470"/>
    <lineage>
        <taxon>Bacteria</taxon>
        <taxon>Candidatus Eiseniibacteriota</taxon>
    </lineage>
</organism>
<dbReference type="SUPFAM" id="SSF52096">
    <property type="entry name" value="ClpP/crotonase"/>
    <property type="match status" value="1"/>
</dbReference>
<reference evidence="1" key="1">
    <citation type="submission" date="2020-04" db="EMBL/GenBank/DDBJ databases">
        <authorList>
            <person name="Zhang T."/>
        </authorList>
    </citation>
    <scope>NUCLEOTIDE SEQUENCE</scope>
    <source>
        <strain evidence="1">HKST-UBA02</strain>
    </source>
</reference>
<gene>
    <name evidence="1" type="ORF">KDA27_18570</name>
</gene>
<name>A0A956NEB7_UNCEI</name>
<dbReference type="AlphaFoldDB" id="A0A956NEB7"/>
<protein>
    <recommendedName>
        <fullName evidence="3">Tetratricopeptide repeat protein</fullName>
    </recommendedName>
</protein>
<dbReference type="Gene3D" id="1.25.40.10">
    <property type="entry name" value="Tetratricopeptide repeat domain"/>
    <property type="match status" value="1"/>
</dbReference>
<dbReference type="EMBL" id="JAGQHS010000121">
    <property type="protein sequence ID" value="MCA9757802.1"/>
    <property type="molecule type" value="Genomic_DNA"/>
</dbReference>
<evidence type="ECO:0008006" key="3">
    <source>
        <dbReference type="Google" id="ProtNLM"/>
    </source>
</evidence>
<accession>A0A956NEB7</accession>
<dbReference type="InterPro" id="IPR011990">
    <property type="entry name" value="TPR-like_helical_dom_sf"/>
</dbReference>
<dbReference type="Proteomes" id="UP000739538">
    <property type="component" value="Unassembled WGS sequence"/>
</dbReference>
<evidence type="ECO:0000313" key="2">
    <source>
        <dbReference type="Proteomes" id="UP000739538"/>
    </source>
</evidence>
<comment type="caution">
    <text evidence="1">The sequence shown here is derived from an EMBL/GenBank/DDBJ whole genome shotgun (WGS) entry which is preliminary data.</text>
</comment>
<sequence>MRLSSLSSLLVPSIWVCLISAFLPAGSTAVSGPSASTGTSGGPDLKARGAAVLAAESAAVRFLGPAEAARRAEDWPEAARLFDMLAAENPSQGRFFLESANARYRMGDWASAAEAFGQAAELGFERGVCLYNRACCLSLLGRTEDAVGALEEAIRSGLQDREQLLRTDHDLDAIRGTALFETRILPTPPPPEDRVTGWRVDLAYLDRRVRETHWSPFRVLPESEWEAELRALSDAVSTLDDSAVVARLMKLVARIGDGHTAVWPWSNGGWHVVPAEFYAFTDGLFVLAAAPEYEDAVGGRVVRIGDVSVEEALSRAESVSPRDNPMTLRWIAPRLLSVLEVLEGLEITEGVDGLDVEIEGPTGSRRTVHFAAVPYHWMHGTPPNYVTMAREATSPTPLWRRAPHDHYWAEYVPEDGLTYCQFAAVRNRDHGPSLAEFTAALFDSLATRPEEPLVIDVRRNNGGNNFLLAPLLDAIRATPAMRERGHLFVIIGRSTFSACQNFVNRLDWDIHPIFVGEPTGSRPNFVGEDNPIVLPWSGLTVSASSRYWQDALSEDKRIWIAPDLLAEMSSQDFRTNRDPAMDAIRAFLARRRAEPK</sequence>
<dbReference type="Gene3D" id="3.90.226.10">
    <property type="entry name" value="2-enoyl-CoA Hydratase, Chain A, domain 1"/>
    <property type="match status" value="1"/>
</dbReference>
<reference evidence="1" key="2">
    <citation type="journal article" date="2021" name="Microbiome">
        <title>Successional dynamics and alternative stable states in a saline activated sludge microbial community over 9 years.</title>
        <authorList>
            <person name="Wang Y."/>
            <person name="Ye J."/>
            <person name="Ju F."/>
            <person name="Liu L."/>
            <person name="Boyd J.A."/>
            <person name="Deng Y."/>
            <person name="Parks D.H."/>
            <person name="Jiang X."/>
            <person name="Yin X."/>
            <person name="Woodcroft B.J."/>
            <person name="Tyson G.W."/>
            <person name="Hugenholtz P."/>
            <person name="Polz M.F."/>
            <person name="Zhang T."/>
        </authorList>
    </citation>
    <scope>NUCLEOTIDE SEQUENCE</scope>
    <source>
        <strain evidence="1">HKST-UBA02</strain>
    </source>
</reference>
<dbReference type="NCBIfam" id="NF047558">
    <property type="entry name" value="TPR_END_plus"/>
    <property type="match status" value="1"/>
</dbReference>
<proteinExistence type="predicted"/>
<dbReference type="InterPro" id="IPR029045">
    <property type="entry name" value="ClpP/crotonase-like_dom_sf"/>
</dbReference>